<dbReference type="Proteomes" id="UP000092932">
    <property type="component" value="Chromosome"/>
</dbReference>
<evidence type="ECO:0000313" key="6">
    <source>
        <dbReference type="Proteomes" id="UP000092932"/>
    </source>
</evidence>
<dbReference type="CDD" id="cd02798">
    <property type="entry name" value="tRNA_bind_CsaA"/>
    <property type="match status" value="1"/>
</dbReference>
<dbReference type="AlphaFoldDB" id="A0A1B2ABT8"/>
<dbReference type="Pfam" id="PF01588">
    <property type="entry name" value="tRNA_bind"/>
    <property type="match status" value="1"/>
</dbReference>
<keyword evidence="6" id="KW-1185">Reference proteome</keyword>
<evidence type="ECO:0000256" key="2">
    <source>
        <dbReference type="ARBA" id="ARBA00022884"/>
    </source>
</evidence>
<sequence>MHLTHDRNAPPAPPIAFDDFLRVDIRVGRIVEAKPFPEARKPAFKLSVDFGPGVGIKRSSAQITEHYDCEQLVGRLVAAVVNFPPRQIGKFLSEVLVLGFPDANGAVVLFAPDSDVPIGGRLF</sequence>
<keyword evidence="1 3" id="KW-0820">tRNA-binding</keyword>
<evidence type="ECO:0000256" key="1">
    <source>
        <dbReference type="ARBA" id="ARBA00022555"/>
    </source>
</evidence>
<dbReference type="InterPro" id="IPR002547">
    <property type="entry name" value="tRNA-bd_dom"/>
</dbReference>
<dbReference type="KEGG" id="ado:A6F68_01104"/>
<dbReference type="InterPro" id="IPR012340">
    <property type="entry name" value="NA-bd_OB-fold"/>
</dbReference>
<keyword evidence="2 3" id="KW-0694">RNA-binding</keyword>
<reference evidence="5 6" key="1">
    <citation type="submission" date="2016-07" db="EMBL/GenBank/DDBJ databases">
        <title>Complete genome sequence of Altererythrobacter dongtanensis KCTC 22672, a type strain with esterase isolated from tidal flat.</title>
        <authorList>
            <person name="Cheng H."/>
            <person name="Wu Y.-H."/>
            <person name="Zhou P."/>
            <person name="Huo Y.-Y."/>
            <person name="Wang C.-S."/>
            <person name="Xu X.-W."/>
        </authorList>
    </citation>
    <scope>NUCLEOTIDE SEQUENCE [LARGE SCALE GENOMIC DNA]</scope>
    <source>
        <strain evidence="5 6">KCTC 22672</strain>
    </source>
</reference>
<dbReference type="PATRIC" id="fig|692370.5.peg.1121"/>
<dbReference type="EMBL" id="CP016591">
    <property type="protein sequence ID" value="ANY19623.1"/>
    <property type="molecule type" value="Genomic_DNA"/>
</dbReference>
<dbReference type="OrthoDB" id="9794564at2"/>
<name>A0A1B2ABT8_9SPHN</name>
<dbReference type="RefSeq" id="WP_067677181.1">
    <property type="nucleotide sequence ID" value="NZ_CP016591.1"/>
</dbReference>
<dbReference type="Gene3D" id="2.40.50.140">
    <property type="entry name" value="Nucleic acid-binding proteins"/>
    <property type="match status" value="1"/>
</dbReference>
<organism evidence="5 6">
    <name type="scientific">Tsuneonella dongtanensis</name>
    <dbReference type="NCBI Taxonomy" id="692370"/>
    <lineage>
        <taxon>Bacteria</taxon>
        <taxon>Pseudomonadati</taxon>
        <taxon>Pseudomonadota</taxon>
        <taxon>Alphaproteobacteria</taxon>
        <taxon>Sphingomonadales</taxon>
        <taxon>Erythrobacteraceae</taxon>
        <taxon>Tsuneonella</taxon>
    </lineage>
</organism>
<dbReference type="PROSITE" id="PS50886">
    <property type="entry name" value="TRBD"/>
    <property type="match status" value="1"/>
</dbReference>
<gene>
    <name evidence="5" type="primary">ygjH</name>
    <name evidence="5" type="ORF">A6F68_01104</name>
</gene>
<dbReference type="PANTHER" id="PTHR11586:SF37">
    <property type="entry name" value="TRNA-BINDING DOMAIN-CONTAINING PROTEIN"/>
    <property type="match status" value="1"/>
</dbReference>
<dbReference type="NCBIfam" id="NF007494">
    <property type="entry name" value="PRK10089.1-3"/>
    <property type="match status" value="1"/>
</dbReference>
<protein>
    <submittedName>
        <fullName evidence="5">tRNA-binding protein YgjH</fullName>
    </submittedName>
</protein>
<evidence type="ECO:0000313" key="5">
    <source>
        <dbReference type="EMBL" id="ANY19623.1"/>
    </source>
</evidence>
<proteinExistence type="predicted"/>
<dbReference type="FunFam" id="2.40.50.140:FF:000165">
    <property type="entry name" value="Chaperone CsaA"/>
    <property type="match status" value="1"/>
</dbReference>
<dbReference type="SUPFAM" id="SSF50249">
    <property type="entry name" value="Nucleic acid-binding proteins"/>
    <property type="match status" value="1"/>
</dbReference>
<dbReference type="PANTHER" id="PTHR11586">
    <property type="entry name" value="TRNA-AMINOACYLATION COFACTOR ARC1 FAMILY MEMBER"/>
    <property type="match status" value="1"/>
</dbReference>
<dbReference type="NCBIfam" id="NF007495">
    <property type="entry name" value="PRK10089.1-4"/>
    <property type="match status" value="1"/>
</dbReference>
<dbReference type="NCBIfam" id="TIGR02222">
    <property type="entry name" value="chap_CsaA"/>
    <property type="match status" value="1"/>
</dbReference>
<dbReference type="InterPro" id="IPR051270">
    <property type="entry name" value="Tyrosine-tRNA_ligase_regulator"/>
</dbReference>
<evidence type="ECO:0000256" key="3">
    <source>
        <dbReference type="PROSITE-ProRule" id="PRU00209"/>
    </source>
</evidence>
<accession>A0A1B2ABT8</accession>
<dbReference type="STRING" id="692370.A6F68_01104"/>
<evidence type="ECO:0000259" key="4">
    <source>
        <dbReference type="PROSITE" id="PS50886"/>
    </source>
</evidence>
<dbReference type="InterPro" id="IPR008231">
    <property type="entry name" value="CsaA"/>
</dbReference>
<feature type="domain" description="TRNA-binding" evidence="4">
    <location>
        <begin position="19"/>
        <end position="123"/>
    </location>
</feature>
<dbReference type="GO" id="GO:0000049">
    <property type="term" value="F:tRNA binding"/>
    <property type="evidence" value="ECO:0007669"/>
    <property type="project" value="UniProtKB-UniRule"/>
</dbReference>